<accession>A0A7X9NKH8</accession>
<evidence type="ECO:0000313" key="1">
    <source>
        <dbReference type="EMBL" id="NME48977.1"/>
    </source>
</evidence>
<dbReference type="RefSeq" id="WP_114975507.1">
    <property type="nucleotide sequence ID" value="NZ_CP144498.1"/>
</dbReference>
<protein>
    <submittedName>
        <fullName evidence="1">Uncharacterized protein</fullName>
    </submittedName>
</protein>
<sequence>MKVKGIKRVISYYKNMIVGNTLEVYYRPSKHELFSEEFVIGFYKKCRDNLTMNILRDDIEEALK</sequence>
<evidence type="ECO:0000313" key="2">
    <source>
        <dbReference type="Proteomes" id="UP000588071"/>
    </source>
</evidence>
<organism evidence="1 2">
    <name type="scientific">Enterococcus cecorum</name>
    <dbReference type="NCBI Taxonomy" id="44008"/>
    <lineage>
        <taxon>Bacteria</taxon>
        <taxon>Bacillati</taxon>
        <taxon>Bacillota</taxon>
        <taxon>Bacilli</taxon>
        <taxon>Lactobacillales</taxon>
        <taxon>Enterococcaceae</taxon>
        <taxon>Enterococcus</taxon>
    </lineage>
</organism>
<gene>
    <name evidence="1" type="ORF">HF857_01665</name>
</gene>
<dbReference type="AlphaFoldDB" id="A0A7X9NKH8"/>
<proteinExistence type="predicted"/>
<comment type="caution">
    <text evidence="1">The sequence shown here is derived from an EMBL/GenBank/DDBJ whole genome shotgun (WGS) entry which is preliminary data.</text>
</comment>
<dbReference type="EMBL" id="JABAFV010000002">
    <property type="protein sequence ID" value="NME48977.1"/>
    <property type="molecule type" value="Genomic_DNA"/>
</dbReference>
<dbReference type="Proteomes" id="UP000588071">
    <property type="component" value="Unassembled WGS sequence"/>
</dbReference>
<reference evidence="1 2" key="1">
    <citation type="submission" date="2020-04" db="EMBL/GenBank/DDBJ databases">
        <authorList>
            <person name="Hitch T.C.A."/>
            <person name="Wylensek D."/>
            <person name="Clavel T."/>
        </authorList>
    </citation>
    <scope>NUCLEOTIDE SEQUENCE [LARGE SCALE GENOMIC DNA]</scope>
    <source>
        <strain evidence="1 2">WCA-380-WT-3C</strain>
    </source>
</reference>
<name>A0A7X9NKH8_9ENTE</name>